<evidence type="ECO:0000313" key="2">
    <source>
        <dbReference type="Proteomes" id="UP000271624"/>
    </source>
</evidence>
<reference evidence="1" key="2">
    <citation type="journal article" date="2019" name="Genome Biol. Evol.">
        <title>Day and night: Metabolic profiles and evolutionary relationships of six axenic non-marine cyanobacteria.</title>
        <authorList>
            <person name="Will S.E."/>
            <person name="Henke P."/>
            <person name="Boedeker C."/>
            <person name="Huang S."/>
            <person name="Brinkmann H."/>
            <person name="Rohde M."/>
            <person name="Jarek M."/>
            <person name="Friedl T."/>
            <person name="Seufert S."/>
            <person name="Schumacher M."/>
            <person name="Overmann J."/>
            <person name="Neumann-Schaal M."/>
            <person name="Petersen J."/>
        </authorList>
    </citation>
    <scope>NUCLEOTIDE SEQUENCE [LARGE SCALE GENOMIC DNA]</scope>
    <source>
        <strain evidence="1">PCC 7102</strain>
    </source>
</reference>
<accession>A0A3S1C6I3</accession>
<sequence length="140" mass="15694">MIKNIWKKIVLYVFFPIISLVIITNHVTQAQSAPLPSSTSTATIEFQIRGTEPFWNIDLSKRAIIFSTPDAKKQTFAYVQPLFPVGRTPDSVRVYKLRDDNTLIIKKANGCSDGMSEIEYAYSATFISGNKVLEGCAEKK</sequence>
<proteinExistence type="predicted"/>
<dbReference type="AlphaFoldDB" id="A0A3S1C6I3"/>
<dbReference type="RefSeq" id="WP_127086444.1">
    <property type="nucleotide sequence ID" value="NZ_RSCL01000032.1"/>
</dbReference>
<reference evidence="1" key="1">
    <citation type="submission" date="2018-12" db="EMBL/GenBank/DDBJ databases">
        <authorList>
            <person name="Will S."/>
            <person name="Neumann-Schaal M."/>
            <person name="Henke P."/>
        </authorList>
    </citation>
    <scope>NUCLEOTIDE SEQUENCE</scope>
    <source>
        <strain evidence="1">PCC 7102</strain>
    </source>
</reference>
<comment type="caution">
    <text evidence="1">The sequence shown here is derived from an EMBL/GenBank/DDBJ whole genome shotgun (WGS) entry which is preliminary data.</text>
</comment>
<name>A0A3S1C6I3_9CYAN</name>
<keyword evidence="2" id="KW-1185">Reference proteome</keyword>
<dbReference type="EMBL" id="RSCL01000032">
    <property type="protein sequence ID" value="RUS97471.1"/>
    <property type="molecule type" value="Genomic_DNA"/>
</dbReference>
<evidence type="ECO:0000313" key="1">
    <source>
        <dbReference type="EMBL" id="RUS97471.1"/>
    </source>
</evidence>
<dbReference type="Proteomes" id="UP000271624">
    <property type="component" value="Unassembled WGS sequence"/>
</dbReference>
<protein>
    <submittedName>
        <fullName evidence="1">Uncharacterized protein</fullName>
    </submittedName>
</protein>
<gene>
    <name evidence="1" type="ORF">DSM106972_084190</name>
</gene>
<organism evidence="1 2">
    <name type="scientific">Dulcicalothrix desertica PCC 7102</name>
    <dbReference type="NCBI Taxonomy" id="232991"/>
    <lineage>
        <taxon>Bacteria</taxon>
        <taxon>Bacillati</taxon>
        <taxon>Cyanobacteriota</taxon>
        <taxon>Cyanophyceae</taxon>
        <taxon>Nostocales</taxon>
        <taxon>Calotrichaceae</taxon>
        <taxon>Dulcicalothrix</taxon>
    </lineage>
</organism>
<dbReference type="OrthoDB" id="5489750at2"/>